<reference evidence="1 2" key="1">
    <citation type="submission" date="2023-11" db="EMBL/GenBank/DDBJ databases">
        <authorList>
            <person name="Hedman E."/>
            <person name="Englund M."/>
            <person name="Stromberg M."/>
            <person name="Nyberg Akerstrom W."/>
            <person name="Nylinder S."/>
            <person name="Jareborg N."/>
            <person name="Kallberg Y."/>
            <person name="Kronander E."/>
        </authorList>
    </citation>
    <scope>NUCLEOTIDE SEQUENCE [LARGE SCALE GENOMIC DNA]</scope>
</reference>
<gene>
    <name evidence="1" type="ORF">PARMNEM_LOCUS19123</name>
</gene>
<evidence type="ECO:0000313" key="2">
    <source>
        <dbReference type="Proteomes" id="UP001314205"/>
    </source>
</evidence>
<name>A0AAV1LY24_9NEOP</name>
<dbReference type="AlphaFoldDB" id="A0AAV1LY24"/>
<sequence length="198" mass="22941">MAAKVLKRIIDEIHSAKYWGLVVDSTPYISHIDQFSVIFRYYLDGHVYERFFCFLQIQSHKGRSLSNDVLDLIQEHGIDTRMLTDKDLQASSLSPADKFRVNAFYVIIDKLVAELQKRSEANDRIIQLFAFLTQLLFIEADVLEKKVANLVKAYSDDLEKDLSVELKQFIPCSKRQPKGFFLIVQEKTQVQMMKSCVP</sequence>
<evidence type="ECO:0000313" key="1">
    <source>
        <dbReference type="EMBL" id="CAK1600350.1"/>
    </source>
</evidence>
<dbReference type="EMBL" id="CAVLGL010000115">
    <property type="protein sequence ID" value="CAK1600350.1"/>
    <property type="molecule type" value="Genomic_DNA"/>
</dbReference>
<accession>A0AAV1LY24</accession>
<keyword evidence="2" id="KW-1185">Reference proteome</keyword>
<proteinExistence type="predicted"/>
<dbReference type="Proteomes" id="UP001314205">
    <property type="component" value="Unassembled WGS sequence"/>
</dbReference>
<dbReference type="PANTHER" id="PTHR45749:SF23">
    <property type="entry name" value="ZINC FINGER MYM-TYPE PROTEIN 1-LIKE"/>
    <property type="match status" value="1"/>
</dbReference>
<dbReference type="PANTHER" id="PTHR45749">
    <property type="match status" value="1"/>
</dbReference>
<protein>
    <submittedName>
        <fullName evidence="1">Uncharacterized protein</fullName>
    </submittedName>
</protein>
<comment type="caution">
    <text evidence="1">The sequence shown here is derived from an EMBL/GenBank/DDBJ whole genome shotgun (WGS) entry which is preliminary data.</text>
</comment>
<organism evidence="1 2">
    <name type="scientific">Parnassius mnemosyne</name>
    <name type="common">clouded apollo</name>
    <dbReference type="NCBI Taxonomy" id="213953"/>
    <lineage>
        <taxon>Eukaryota</taxon>
        <taxon>Metazoa</taxon>
        <taxon>Ecdysozoa</taxon>
        <taxon>Arthropoda</taxon>
        <taxon>Hexapoda</taxon>
        <taxon>Insecta</taxon>
        <taxon>Pterygota</taxon>
        <taxon>Neoptera</taxon>
        <taxon>Endopterygota</taxon>
        <taxon>Lepidoptera</taxon>
        <taxon>Glossata</taxon>
        <taxon>Ditrysia</taxon>
        <taxon>Papilionoidea</taxon>
        <taxon>Papilionidae</taxon>
        <taxon>Parnassiinae</taxon>
        <taxon>Parnassini</taxon>
        <taxon>Parnassius</taxon>
        <taxon>Driopa</taxon>
    </lineage>
</organism>